<dbReference type="RefSeq" id="YP_010780376.1">
    <property type="nucleotide sequence ID" value="NC_075038.1"/>
</dbReference>
<dbReference type="KEGG" id="vg:80517067"/>
<feature type="domain" description="Tc1-like transposase DDE" evidence="1">
    <location>
        <begin position="17"/>
        <end position="95"/>
    </location>
</feature>
<name>A0A6N1NNX1_9VIRU</name>
<dbReference type="Pfam" id="PF13358">
    <property type="entry name" value="DDE_3"/>
    <property type="match status" value="1"/>
</dbReference>
<proteinExistence type="predicted"/>
<protein>
    <submittedName>
        <fullName evidence="2">Transposase</fullName>
    </submittedName>
</protein>
<reference evidence="2" key="2">
    <citation type="journal article" date="2018" name="Nat. Commun.">
        <title>Tailed giant Tupanvirus possesses the most complete translational apparatus of the known virosphere.</title>
        <authorList>
            <person name="Abrahao J."/>
            <person name="Silva L."/>
            <person name="Silva L.S."/>
            <person name="Khalil J.Y.B."/>
            <person name="Rodrigues R."/>
            <person name="Arantes T."/>
            <person name="Assis F."/>
            <person name="Boratto P."/>
            <person name="Andrade M."/>
            <person name="Kroon E.G."/>
            <person name="Ribeiro B."/>
            <person name="Bergier I."/>
            <person name="Seligmann H."/>
            <person name="Ghigo E."/>
            <person name="Colson P."/>
            <person name="Levasseur A."/>
            <person name="Kroemer G."/>
            <person name="Raoult D."/>
            <person name="La Scola B."/>
        </authorList>
    </citation>
    <scope>NUCLEOTIDE SEQUENCE [LARGE SCALE GENOMIC DNA]</scope>
    <source>
        <strain evidence="2">Deep ocean</strain>
    </source>
</reference>
<dbReference type="EMBL" id="MF405918">
    <property type="protein sequence ID" value="QKU33768.1"/>
    <property type="molecule type" value="Genomic_DNA"/>
</dbReference>
<accession>A0A6N1NNX1</accession>
<evidence type="ECO:0000313" key="2">
    <source>
        <dbReference type="EMBL" id="QKU33768.1"/>
    </source>
</evidence>
<evidence type="ECO:0000259" key="1">
    <source>
        <dbReference type="Pfam" id="PF13358"/>
    </source>
</evidence>
<organism evidence="2">
    <name type="scientific">Tupanvirus deep ocean</name>
    <dbReference type="NCBI Taxonomy" id="2126984"/>
    <lineage>
        <taxon>Viruses</taxon>
        <taxon>Varidnaviria</taxon>
        <taxon>Bamfordvirae</taxon>
        <taxon>Nucleocytoviricota</taxon>
        <taxon>Megaviricetes</taxon>
        <taxon>Imitervirales</taxon>
        <taxon>Mimiviridae</taxon>
        <taxon>Megamimivirinae</taxon>
        <taxon>Tupanvirus</taxon>
        <taxon>Tupanvirus altamarinense</taxon>
    </lineage>
</organism>
<sequence length="185" mass="22371">MAMSYHGVVGWKLYRKGGIDNNRYIDFLNKYILTRYKNKLILMDNASSHRNQKVKDTIINSNNDYVYILPYRHGLNTIERFFNQLKHYMKLEEPMNFDQIKKSIGNSMKKIKKENYINYFKGTYTWDSIMQFLRSKICISTPNVRERNFYNAKHCKMFPHDNKKNIINNVKLISKYHKKTKIYKD</sequence>
<dbReference type="Gene3D" id="3.30.420.10">
    <property type="entry name" value="Ribonuclease H-like superfamily/Ribonuclease H"/>
    <property type="match status" value="1"/>
</dbReference>
<dbReference type="InterPro" id="IPR036397">
    <property type="entry name" value="RNaseH_sf"/>
</dbReference>
<dbReference type="InterPro" id="IPR038717">
    <property type="entry name" value="Tc1-like_DDE_dom"/>
</dbReference>
<dbReference type="GeneID" id="80517067"/>
<dbReference type="GO" id="GO:0003676">
    <property type="term" value="F:nucleic acid binding"/>
    <property type="evidence" value="ECO:0007669"/>
    <property type="project" value="InterPro"/>
</dbReference>
<reference evidence="2" key="1">
    <citation type="submission" date="2017-06" db="EMBL/GenBank/DDBJ databases">
        <authorList>
            <person name="Assis F.L."/>
            <person name="Abrahao J.S."/>
            <person name="Silva L."/>
            <person name="Khalil J.B."/>
            <person name="Rodrigues R."/>
            <person name="Silva L.S."/>
            <person name="Boratto P."/>
            <person name="Andrade M."/>
            <person name="Kroon E.G."/>
            <person name="Ribeiro B."/>
            <person name="Bergier I."/>
            <person name="Seligmann H."/>
            <person name="Ghigo E."/>
            <person name="Colson P."/>
            <person name="Levasseur A."/>
            <person name="Raoult D."/>
            <person name="Scola B.L."/>
        </authorList>
    </citation>
    <scope>NUCLEOTIDE SEQUENCE</scope>
    <source>
        <strain evidence="2">Deep ocean</strain>
    </source>
</reference>